<evidence type="ECO:0000256" key="1">
    <source>
        <dbReference type="ARBA" id="ARBA00005690"/>
    </source>
</evidence>
<keyword evidence="2" id="KW-0479">Metal-binding</keyword>
<name>A0A833QI49_9POAL</name>
<dbReference type="Proteomes" id="UP000623129">
    <property type="component" value="Unassembled WGS sequence"/>
</dbReference>
<evidence type="ECO:0000313" key="8">
    <source>
        <dbReference type="EMBL" id="KAF3321802.1"/>
    </source>
</evidence>
<dbReference type="PANTHER" id="PTHR47165">
    <property type="entry name" value="OS03G0429900 PROTEIN"/>
    <property type="match status" value="1"/>
</dbReference>
<comment type="caution">
    <text evidence="8">The sequence shown here is derived from an EMBL/GenBank/DDBJ whole genome shotgun (WGS) entry which is preliminary data.</text>
</comment>
<evidence type="ECO:0000256" key="3">
    <source>
        <dbReference type="ARBA" id="ARBA00022771"/>
    </source>
</evidence>
<dbReference type="OrthoDB" id="1751331at2759"/>
<gene>
    <name evidence="8" type="ORF">FCM35_KLT14018</name>
</gene>
<dbReference type="Gene3D" id="2.40.50.140">
    <property type="entry name" value="Nucleic acid-binding proteins"/>
    <property type="match status" value="3"/>
</dbReference>
<feature type="domain" description="Replication factor A C-terminal" evidence="7">
    <location>
        <begin position="356"/>
        <end position="459"/>
    </location>
</feature>
<evidence type="ECO:0000256" key="5">
    <source>
        <dbReference type="ARBA" id="ARBA00023125"/>
    </source>
</evidence>
<dbReference type="AlphaFoldDB" id="A0A833QI49"/>
<dbReference type="InterPro" id="IPR013955">
    <property type="entry name" value="Rep_factor-A_C"/>
</dbReference>
<evidence type="ECO:0000256" key="2">
    <source>
        <dbReference type="ARBA" id="ARBA00022723"/>
    </source>
</evidence>
<dbReference type="Pfam" id="PF02721">
    <property type="entry name" value="DUF223"/>
    <property type="match status" value="1"/>
</dbReference>
<comment type="similarity">
    <text evidence="1">Belongs to the replication factor A protein 1 family.</text>
</comment>
<keyword evidence="4" id="KW-0862">Zinc</keyword>
<evidence type="ECO:0000259" key="7">
    <source>
        <dbReference type="Pfam" id="PF08646"/>
    </source>
</evidence>
<keyword evidence="5" id="KW-0238">DNA-binding</keyword>
<keyword evidence="9" id="KW-1185">Reference proteome</keyword>
<dbReference type="FunFam" id="2.40.50.140:FF:000041">
    <property type="entry name" value="Replication protein A subunit"/>
    <property type="match status" value="1"/>
</dbReference>
<dbReference type="CDD" id="cd04476">
    <property type="entry name" value="RPA1_DBD_C"/>
    <property type="match status" value="1"/>
</dbReference>
<evidence type="ECO:0000259" key="6">
    <source>
        <dbReference type="Pfam" id="PF02721"/>
    </source>
</evidence>
<dbReference type="GO" id="GO:0008270">
    <property type="term" value="F:zinc ion binding"/>
    <property type="evidence" value="ECO:0007669"/>
    <property type="project" value="UniProtKB-KW"/>
</dbReference>
<evidence type="ECO:0000256" key="4">
    <source>
        <dbReference type="ARBA" id="ARBA00022833"/>
    </source>
</evidence>
<dbReference type="SUPFAM" id="SSF50249">
    <property type="entry name" value="Nucleic acid-binding proteins"/>
    <property type="match status" value="3"/>
</dbReference>
<accession>A0A833QI49</accession>
<dbReference type="Pfam" id="PF08646">
    <property type="entry name" value="Rep_fac-A_C"/>
    <property type="match status" value="1"/>
</dbReference>
<dbReference type="GO" id="GO:0003677">
    <property type="term" value="F:DNA binding"/>
    <property type="evidence" value="ECO:0007669"/>
    <property type="project" value="UniProtKB-KW"/>
</dbReference>
<dbReference type="EMBL" id="SWLB01000026">
    <property type="protein sequence ID" value="KAF3321802.1"/>
    <property type="molecule type" value="Genomic_DNA"/>
</dbReference>
<keyword evidence="3" id="KW-0863">Zinc-finger</keyword>
<proteinExistence type="inferred from homology"/>
<feature type="domain" description="Replication protein A 70 kDa DNA-binding subunit B/D first OB fold" evidence="6">
    <location>
        <begin position="83"/>
        <end position="173"/>
    </location>
</feature>
<dbReference type="InterPro" id="IPR047192">
    <property type="entry name" value="Euk_RPA1_DBD_C"/>
</dbReference>
<evidence type="ECO:0000313" key="9">
    <source>
        <dbReference type="Proteomes" id="UP000623129"/>
    </source>
</evidence>
<protein>
    <submittedName>
        <fullName evidence="8">Replication protein A1</fullName>
    </submittedName>
</protein>
<organism evidence="8 9">
    <name type="scientific">Carex littledalei</name>
    <dbReference type="NCBI Taxonomy" id="544730"/>
    <lineage>
        <taxon>Eukaryota</taxon>
        <taxon>Viridiplantae</taxon>
        <taxon>Streptophyta</taxon>
        <taxon>Embryophyta</taxon>
        <taxon>Tracheophyta</taxon>
        <taxon>Spermatophyta</taxon>
        <taxon>Magnoliopsida</taxon>
        <taxon>Liliopsida</taxon>
        <taxon>Poales</taxon>
        <taxon>Cyperaceae</taxon>
        <taxon>Cyperoideae</taxon>
        <taxon>Cariceae</taxon>
        <taxon>Carex</taxon>
        <taxon>Carex subgen. Euthyceras</taxon>
    </lineage>
</organism>
<dbReference type="InterPro" id="IPR003871">
    <property type="entry name" value="RFA1B/D_OB_1st"/>
</dbReference>
<dbReference type="InterPro" id="IPR012340">
    <property type="entry name" value="NA-bd_OB-fold"/>
</dbReference>
<reference evidence="8" key="1">
    <citation type="submission" date="2020-01" db="EMBL/GenBank/DDBJ databases">
        <title>Genome sequence of Kobresia littledalei, the first chromosome-level genome in the family Cyperaceae.</title>
        <authorList>
            <person name="Qu G."/>
        </authorList>
    </citation>
    <scope>NUCLEOTIDE SEQUENCE</scope>
    <source>
        <strain evidence="8">C.B.Clarke</strain>
        <tissue evidence="8">Leaf</tissue>
    </source>
</reference>
<sequence>MTTKGIMNVDFESRVNEDVTDSNLQSNIVEPSVTVTIGEDEPSGEKELTTEIKLENEENKTNERFKRKKPFPPFTVLHPYGLCKWNLCARVEQKFNVQHYPSKKRMKLLLVDAEGTKLEASMYDGEVDRLQDTIEEGKIYSFTQIDIKGAPTQYKLVDSDIECVFTKETEIEEQDEDNSIPMFSFKLRTFDKVHAFEGNKRLLIDVMAMVREVGPVYYKQSGDKQIPKRDILLVDKTLQHVKMIVSDTLATLDYDWEAASNNDTIIVATALLVNCFKDYLLLYSSYSSRVFFNPPMHGVQDFKTSILEQLRNKEIASCNIGGANMVAVNLTGATRITVQELKEFSTFNSNMCGFYEVVITISKIYYDEHNRLWYTGCGWCRTGLLEAPNTQYWCRKCDKYYSEVHLRYVFKMEIVDHTGSHDVTIFDEVGEKLLGCKANSLSELFKKFLTIADNITNDLVFNT</sequence>
<dbReference type="PANTHER" id="PTHR47165:SF4">
    <property type="entry name" value="OS03G0429900 PROTEIN"/>
    <property type="match status" value="1"/>
</dbReference>